<comment type="caution">
    <text evidence="2">The sequence shown here is derived from an EMBL/GenBank/DDBJ whole genome shotgun (WGS) entry which is preliminary data.</text>
</comment>
<sequence length="114" mass="13702">MKNEIKIQIEYQSLINKQKQSLINRFTNIIRFSQQKVNIQNRDNQDISLNLKDIVRIFLIYLLQQEDPLIMISNTRYYQNHLNKKPKLKSSYILSQNQHSSPSPYYSENPQILF</sequence>
<keyword evidence="3" id="KW-1185">Reference proteome</keyword>
<proteinExistence type="predicted"/>
<evidence type="ECO:0000313" key="2">
    <source>
        <dbReference type="EMBL" id="CAD8061533.1"/>
    </source>
</evidence>
<gene>
    <name evidence="2" type="ORF">PSON_ATCC_30995.1.T0150381</name>
</gene>
<organism evidence="2 3">
    <name type="scientific">Paramecium sonneborni</name>
    <dbReference type="NCBI Taxonomy" id="65129"/>
    <lineage>
        <taxon>Eukaryota</taxon>
        <taxon>Sar</taxon>
        <taxon>Alveolata</taxon>
        <taxon>Ciliophora</taxon>
        <taxon>Intramacronucleata</taxon>
        <taxon>Oligohymenophorea</taxon>
        <taxon>Peniculida</taxon>
        <taxon>Parameciidae</taxon>
        <taxon>Paramecium</taxon>
    </lineage>
</organism>
<dbReference type="AlphaFoldDB" id="A0A8S1L7I8"/>
<reference evidence="2" key="1">
    <citation type="submission" date="2021-01" db="EMBL/GenBank/DDBJ databases">
        <authorList>
            <consortium name="Genoscope - CEA"/>
            <person name="William W."/>
        </authorList>
    </citation>
    <scope>NUCLEOTIDE SEQUENCE</scope>
</reference>
<evidence type="ECO:0000256" key="1">
    <source>
        <dbReference type="SAM" id="MobiDB-lite"/>
    </source>
</evidence>
<protein>
    <submittedName>
        <fullName evidence="2">Uncharacterized protein</fullName>
    </submittedName>
</protein>
<dbReference type="EMBL" id="CAJJDN010000015">
    <property type="protein sequence ID" value="CAD8061533.1"/>
    <property type="molecule type" value="Genomic_DNA"/>
</dbReference>
<name>A0A8S1L7I8_9CILI</name>
<feature type="region of interest" description="Disordered" evidence="1">
    <location>
        <begin position="95"/>
        <end position="114"/>
    </location>
</feature>
<evidence type="ECO:0000313" key="3">
    <source>
        <dbReference type="Proteomes" id="UP000692954"/>
    </source>
</evidence>
<accession>A0A8S1L7I8</accession>
<dbReference type="Proteomes" id="UP000692954">
    <property type="component" value="Unassembled WGS sequence"/>
</dbReference>